<reference evidence="7 8" key="1">
    <citation type="submission" date="2018-10" db="EMBL/GenBank/DDBJ databases">
        <authorList>
            <person name="Chen W.-M."/>
        </authorList>
    </citation>
    <scope>NUCLEOTIDE SEQUENCE [LARGE SCALE GENOMIC DNA]</scope>
    <source>
        <strain evidence="7 8">THS-13</strain>
    </source>
</reference>
<name>A0A3N0V7Q9_9GAMM</name>
<evidence type="ECO:0000256" key="3">
    <source>
        <dbReference type="ARBA" id="ARBA00022692"/>
    </source>
</evidence>
<evidence type="ECO:0000313" key="7">
    <source>
        <dbReference type="EMBL" id="ROH88759.1"/>
    </source>
</evidence>
<evidence type="ECO:0000256" key="1">
    <source>
        <dbReference type="ARBA" id="ARBA00004651"/>
    </source>
</evidence>
<accession>A0A3N0V7Q9</accession>
<sequence>MKTATHIALYQLAIALLFALVWGVGKNVESGLAALAGGGISALLTFYAGIVNFGRVSDDPKQRVMNFYRAEARKWALAVVLFGFSAKFMAENFAPLIVTFSATLTVYWFALLWKDDGR</sequence>
<dbReference type="GO" id="GO:0005886">
    <property type="term" value="C:plasma membrane"/>
    <property type="evidence" value="ECO:0007669"/>
    <property type="project" value="UniProtKB-SubCell"/>
</dbReference>
<feature type="transmembrane region" description="Helical" evidence="6">
    <location>
        <begin position="74"/>
        <end position="90"/>
    </location>
</feature>
<keyword evidence="4 6" id="KW-1133">Transmembrane helix</keyword>
<evidence type="ECO:0000256" key="5">
    <source>
        <dbReference type="ARBA" id="ARBA00023136"/>
    </source>
</evidence>
<feature type="transmembrane region" description="Helical" evidence="6">
    <location>
        <begin position="7"/>
        <end position="25"/>
    </location>
</feature>
<evidence type="ECO:0000256" key="2">
    <source>
        <dbReference type="ARBA" id="ARBA00022475"/>
    </source>
</evidence>
<dbReference type="Pfam" id="PF03899">
    <property type="entry name" value="ATP-synt_I"/>
    <property type="match status" value="1"/>
</dbReference>
<evidence type="ECO:0000256" key="4">
    <source>
        <dbReference type="ARBA" id="ARBA00022989"/>
    </source>
</evidence>
<evidence type="ECO:0000256" key="6">
    <source>
        <dbReference type="SAM" id="Phobius"/>
    </source>
</evidence>
<protein>
    <recommendedName>
        <fullName evidence="9">ATP synthase subunit I</fullName>
    </recommendedName>
</protein>
<feature type="transmembrane region" description="Helical" evidence="6">
    <location>
        <begin position="31"/>
        <end position="53"/>
    </location>
</feature>
<dbReference type="InParanoid" id="A0A3N0V7Q9"/>
<keyword evidence="3 6" id="KW-0812">Transmembrane</keyword>
<dbReference type="InterPro" id="IPR005598">
    <property type="entry name" value="ATP_synth_I"/>
</dbReference>
<dbReference type="EMBL" id="RJVO01000006">
    <property type="protein sequence ID" value="ROH88759.1"/>
    <property type="molecule type" value="Genomic_DNA"/>
</dbReference>
<keyword evidence="5 6" id="KW-0472">Membrane</keyword>
<organism evidence="7 8">
    <name type="scientific">Stagnimonas aquatica</name>
    <dbReference type="NCBI Taxonomy" id="2689987"/>
    <lineage>
        <taxon>Bacteria</taxon>
        <taxon>Pseudomonadati</taxon>
        <taxon>Pseudomonadota</taxon>
        <taxon>Gammaproteobacteria</taxon>
        <taxon>Nevskiales</taxon>
        <taxon>Nevskiaceae</taxon>
        <taxon>Stagnimonas</taxon>
    </lineage>
</organism>
<dbReference type="Proteomes" id="UP000282106">
    <property type="component" value="Unassembled WGS sequence"/>
</dbReference>
<proteinExistence type="predicted"/>
<dbReference type="RefSeq" id="WP_123212381.1">
    <property type="nucleotide sequence ID" value="NZ_RJVO01000006.1"/>
</dbReference>
<evidence type="ECO:0008006" key="9">
    <source>
        <dbReference type="Google" id="ProtNLM"/>
    </source>
</evidence>
<keyword evidence="8" id="KW-1185">Reference proteome</keyword>
<gene>
    <name evidence="7" type="ORF">ED208_13170</name>
</gene>
<comment type="caution">
    <text evidence="7">The sequence shown here is derived from an EMBL/GenBank/DDBJ whole genome shotgun (WGS) entry which is preliminary data.</text>
</comment>
<evidence type="ECO:0000313" key="8">
    <source>
        <dbReference type="Proteomes" id="UP000282106"/>
    </source>
</evidence>
<keyword evidence="2" id="KW-1003">Cell membrane</keyword>
<dbReference type="AlphaFoldDB" id="A0A3N0V7Q9"/>
<comment type="subcellular location">
    <subcellularLocation>
        <location evidence="1">Cell membrane</location>
        <topology evidence="1">Multi-pass membrane protein</topology>
    </subcellularLocation>
</comment>